<gene>
    <name evidence="2" type="ORF">ACH5RR_031253</name>
</gene>
<dbReference type="PANTHER" id="PTHR34956">
    <property type="entry name" value="OS05G0397300 PROTEIN"/>
    <property type="match status" value="1"/>
</dbReference>
<evidence type="ECO:0000313" key="3">
    <source>
        <dbReference type="Proteomes" id="UP001630127"/>
    </source>
</evidence>
<dbReference type="EMBL" id="JBJUIK010000013">
    <property type="protein sequence ID" value="KAL3505871.1"/>
    <property type="molecule type" value="Genomic_DNA"/>
</dbReference>
<dbReference type="Proteomes" id="UP001630127">
    <property type="component" value="Unassembled WGS sequence"/>
</dbReference>
<evidence type="ECO:0000313" key="2">
    <source>
        <dbReference type="EMBL" id="KAL3505871.1"/>
    </source>
</evidence>
<evidence type="ECO:0000256" key="1">
    <source>
        <dbReference type="SAM" id="MobiDB-lite"/>
    </source>
</evidence>
<sequence length="138" mass="15844">METLAMELEDDVFFADLSKRISLLIMDDDEDLVTHSPSVSLQAFSQSIIHPAPQTPYVYDQQTCSRRSESKGTGVFIPRSSQPRRKNGQGRYTYNYTNPSTNSKFQRNHDDNNSRGVISHHVSHNTKVSYDSFNPRRF</sequence>
<protein>
    <submittedName>
        <fullName evidence="2">Uncharacterized protein</fullName>
    </submittedName>
</protein>
<dbReference type="PANTHER" id="PTHR34956:SF2">
    <property type="entry name" value="OS05G0397300 PROTEIN"/>
    <property type="match status" value="1"/>
</dbReference>
<proteinExistence type="predicted"/>
<accession>A0ABD2YGN2</accession>
<comment type="caution">
    <text evidence="2">The sequence shown here is derived from an EMBL/GenBank/DDBJ whole genome shotgun (WGS) entry which is preliminary data.</text>
</comment>
<dbReference type="AlphaFoldDB" id="A0ABD2YGN2"/>
<reference evidence="2 3" key="1">
    <citation type="submission" date="2024-11" db="EMBL/GenBank/DDBJ databases">
        <title>A near-complete genome assembly of Cinchona calisaya.</title>
        <authorList>
            <person name="Lian D.C."/>
            <person name="Zhao X.W."/>
            <person name="Wei L."/>
        </authorList>
    </citation>
    <scope>NUCLEOTIDE SEQUENCE [LARGE SCALE GENOMIC DNA]</scope>
    <source>
        <tissue evidence="2">Nenye</tissue>
    </source>
</reference>
<name>A0ABD2YGN2_9GENT</name>
<keyword evidence="3" id="KW-1185">Reference proteome</keyword>
<feature type="region of interest" description="Disordered" evidence="1">
    <location>
        <begin position="64"/>
        <end position="123"/>
    </location>
</feature>
<organism evidence="2 3">
    <name type="scientific">Cinchona calisaya</name>
    <dbReference type="NCBI Taxonomy" id="153742"/>
    <lineage>
        <taxon>Eukaryota</taxon>
        <taxon>Viridiplantae</taxon>
        <taxon>Streptophyta</taxon>
        <taxon>Embryophyta</taxon>
        <taxon>Tracheophyta</taxon>
        <taxon>Spermatophyta</taxon>
        <taxon>Magnoliopsida</taxon>
        <taxon>eudicotyledons</taxon>
        <taxon>Gunneridae</taxon>
        <taxon>Pentapetalae</taxon>
        <taxon>asterids</taxon>
        <taxon>lamiids</taxon>
        <taxon>Gentianales</taxon>
        <taxon>Rubiaceae</taxon>
        <taxon>Cinchonoideae</taxon>
        <taxon>Cinchoneae</taxon>
        <taxon>Cinchona</taxon>
    </lineage>
</organism>
<feature type="compositionally biased region" description="Polar residues" evidence="1">
    <location>
        <begin position="90"/>
        <end position="105"/>
    </location>
</feature>